<keyword evidence="3" id="KW-1185">Reference proteome</keyword>
<reference evidence="2 3" key="1">
    <citation type="journal article" date="2013" name="PLoS Genet.">
        <title>Distinctive expansion of potential virulence genes in the genome of the oomycete fish pathogen Saprolegnia parasitica.</title>
        <authorList>
            <person name="Jiang R.H."/>
            <person name="de Bruijn I."/>
            <person name="Haas B.J."/>
            <person name="Belmonte R."/>
            <person name="Lobach L."/>
            <person name="Christie J."/>
            <person name="van den Ackerveken G."/>
            <person name="Bottin A."/>
            <person name="Bulone V."/>
            <person name="Diaz-Moreno S.M."/>
            <person name="Dumas B."/>
            <person name="Fan L."/>
            <person name="Gaulin E."/>
            <person name="Govers F."/>
            <person name="Grenville-Briggs L.J."/>
            <person name="Horner N.R."/>
            <person name="Levin J.Z."/>
            <person name="Mammella M."/>
            <person name="Meijer H.J."/>
            <person name="Morris P."/>
            <person name="Nusbaum C."/>
            <person name="Oome S."/>
            <person name="Phillips A.J."/>
            <person name="van Rooyen D."/>
            <person name="Rzeszutek E."/>
            <person name="Saraiva M."/>
            <person name="Secombes C.J."/>
            <person name="Seidl M.F."/>
            <person name="Snel B."/>
            <person name="Stassen J.H."/>
            <person name="Sykes S."/>
            <person name="Tripathy S."/>
            <person name="van den Berg H."/>
            <person name="Vega-Arreguin J.C."/>
            <person name="Wawra S."/>
            <person name="Young S.K."/>
            <person name="Zeng Q."/>
            <person name="Dieguez-Uribeondo J."/>
            <person name="Russ C."/>
            <person name="Tyler B.M."/>
            <person name="van West P."/>
        </authorList>
    </citation>
    <scope>NUCLEOTIDE SEQUENCE [LARGE SCALE GENOMIC DNA]</scope>
    <source>
        <strain evidence="2 3">CBS 223.65</strain>
    </source>
</reference>
<dbReference type="OrthoDB" id="73864at2759"/>
<protein>
    <submittedName>
        <fullName evidence="2">Uncharacterized protein</fullName>
    </submittedName>
</protein>
<accession>A0A067C5A8</accession>
<proteinExistence type="predicted"/>
<evidence type="ECO:0000256" key="1">
    <source>
        <dbReference type="SAM" id="MobiDB-lite"/>
    </source>
</evidence>
<name>A0A067C5A8_SAPPC</name>
<sequence length="625" mass="69760">MMARVSPRTDAAATSPLTTLFGTPFLIQHATVLPELDSTGPTPRRRLASHPKVTFQSIGQLSEQQQQLAAIVQGSIDDLWNACVGPTAAYAIDFDMYTRLHAVVSRFCGVPSPSHLEDEWVLDAQQRSMISFDRFSTLLRQMGEEWRDKLHFSSAATFLSSLVHEVVDCDVRCLKTIDQVHTSSTATTFRTLLAMRAAGGYWDMDSSLAAVLNLDLSQPKTRFQTTEFVFDQLNALGASDAEWTTLRPVTLTWLMQHHAEKHHNEIQALILRLDVRFDVSPLIQQRLEPLDDCARGLTLHALLLMDNDTLVHTIEWLRSLSNEIWRVFASPLGLAGLSTADLVAAYFVRLAHFTLSSSLYRFLSTLGILEKQELLLFLHTLRPAQYELFVESIQQPAKGRGNGVRSMLAFYLSLSPNARMTLLQELQQILSQQQQFPTSTVLANVALPVPELQPPTSTSKTVLAATLAAKPNLLVKMPVVERNPLPHKRKVRRPGLQPLSTPKHAATKSTAHRHRHDAPLSVPKVSVADYTQSTAWQNAVAQPKVVLMNGGVYRPTTTTTRSKPIDPDRHELEVAYFVTPHVTVQELAFPFPEHCKPRGKPHVALDTVGLSSTWVHRPATRKEHS</sequence>
<dbReference type="RefSeq" id="XP_012203261.1">
    <property type="nucleotide sequence ID" value="XM_012347871.1"/>
</dbReference>
<feature type="region of interest" description="Disordered" evidence="1">
    <location>
        <begin position="489"/>
        <end position="516"/>
    </location>
</feature>
<dbReference type="EMBL" id="KK583227">
    <property type="protein sequence ID" value="KDO25974.1"/>
    <property type="molecule type" value="Genomic_DNA"/>
</dbReference>
<evidence type="ECO:0000313" key="3">
    <source>
        <dbReference type="Proteomes" id="UP000030745"/>
    </source>
</evidence>
<gene>
    <name evidence="2" type="ORF">SPRG_08627</name>
</gene>
<dbReference type="OMA" id="LVHTIEW"/>
<dbReference type="Proteomes" id="UP000030745">
    <property type="component" value="Unassembled WGS sequence"/>
</dbReference>
<dbReference type="AlphaFoldDB" id="A0A067C5A8"/>
<dbReference type="GeneID" id="24130841"/>
<organism evidence="2 3">
    <name type="scientific">Saprolegnia parasitica (strain CBS 223.65)</name>
    <dbReference type="NCBI Taxonomy" id="695850"/>
    <lineage>
        <taxon>Eukaryota</taxon>
        <taxon>Sar</taxon>
        <taxon>Stramenopiles</taxon>
        <taxon>Oomycota</taxon>
        <taxon>Saprolegniomycetes</taxon>
        <taxon>Saprolegniales</taxon>
        <taxon>Saprolegniaceae</taxon>
        <taxon>Saprolegnia</taxon>
    </lineage>
</organism>
<dbReference type="VEuPathDB" id="FungiDB:SPRG_08627"/>
<dbReference type="KEGG" id="spar:SPRG_08627"/>
<evidence type="ECO:0000313" key="2">
    <source>
        <dbReference type="EMBL" id="KDO25974.1"/>
    </source>
</evidence>